<reference evidence="2" key="2">
    <citation type="submission" date="2023-05" db="EMBL/GenBank/DDBJ databases">
        <authorList>
            <person name="Fouks B."/>
        </authorList>
    </citation>
    <scope>NUCLEOTIDE SEQUENCE</scope>
    <source>
        <strain evidence="2">Stay&amp;Tobe</strain>
        <tissue evidence="2">Testes</tissue>
    </source>
</reference>
<feature type="non-terminal residue" evidence="2">
    <location>
        <position position="101"/>
    </location>
</feature>
<keyword evidence="1" id="KW-0472">Membrane</keyword>
<gene>
    <name evidence="2" type="ORF">L9F63_003714</name>
</gene>
<keyword evidence="3" id="KW-1185">Reference proteome</keyword>
<organism evidence="2 3">
    <name type="scientific">Diploptera punctata</name>
    <name type="common">Pacific beetle cockroach</name>
    <dbReference type="NCBI Taxonomy" id="6984"/>
    <lineage>
        <taxon>Eukaryota</taxon>
        <taxon>Metazoa</taxon>
        <taxon>Ecdysozoa</taxon>
        <taxon>Arthropoda</taxon>
        <taxon>Hexapoda</taxon>
        <taxon>Insecta</taxon>
        <taxon>Pterygota</taxon>
        <taxon>Neoptera</taxon>
        <taxon>Polyneoptera</taxon>
        <taxon>Dictyoptera</taxon>
        <taxon>Blattodea</taxon>
        <taxon>Blaberoidea</taxon>
        <taxon>Blaberidae</taxon>
        <taxon>Diplopterinae</taxon>
        <taxon>Diploptera</taxon>
    </lineage>
</organism>
<evidence type="ECO:0000256" key="1">
    <source>
        <dbReference type="SAM" id="Phobius"/>
    </source>
</evidence>
<feature type="transmembrane region" description="Helical" evidence="1">
    <location>
        <begin position="36"/>
        <end position="62"/>
    </location>
</feature>
<comment type="caution">
    <text evidence="2">The sequence shown here is derived from an EMBL/GenBank/DDBJ whole genome shotgun (WGS) entry which is preliminary data.</text>
</comment>
<reference evidence="2" key="1">
    <citation type="journal article" date="2023" name="IScience">
        <title>Live-bearing cockroach genome reveals convergent evolutionary mechanisms linked to viviparity in insects and beyond.</title>
        <authorList>
            <person name="Fouks B."/>
            <person name="Harrison M.C."/>
            <person name="Mikhailova A.A."/>
            <person name="Marchal E."/>
            <person name="English S."/>
            <person name="Carruthers M."/>
            <person name="Jennings E.C."/>
            <person name="Chiamaka E.L."/>
            <person name="Frigard R.A."/>
            <person name="Pippel M."/>
            <person name="Attardo G.M."/>
            <person name="Benoit J.B."/>
            <person name="Bornberg-Bauer E."/>
            <person name="Tobe S.S."/>
        </authorList>
    </citation>
    <scope>NUCLEOTIDE SEQUENCE</scope>
    <source>
        <strain evidence="2">Stay&amp;Tobe</strain>
    </source>
</reference>
<dbReference type="EMBL" id="JASPKZ010007833">
    <property type="protein sequence ID" value="KAJ9581961.1"/>
    <property type="molecule type" value="Genomic_DNA"/>
</dbReference>
<keyword evidence="1" id="KW-1133">Transmembrane helix</keyword>
<dbReference type="AlphaFoldDB" id="A0AAD7ZKB6"/>
<evidence type="ECO:0000313" key="2">
    <source>
        <dbReference type="EMBL" id="KAJ9581961.1"/>
    </source>
</evidence>
<sequence length="101" mass="11874">MEIILYFRSAIITSFQFLLFADDEYILIDSHKNSMLFLPIFCWDVLIFILSVLNVCSVFLKYAEESAVTMRHKIKFNTISFSLILSFSILFKCPNHFSLLF</sequence>
<feature type="transmembrane region" description="Helical" evidence="1">
    <location>
        <begin position="74"/>
        <end position="91"/>
    </location>
</feature>
<dbReference type="Proteomes" id="UP001233999">
    <property type="component" value="Unassembled WGS sequence"/>
</dbReference>
<keyword evidence="1" id="KW-0812">Transmembrane</keyword>
<name>A0AAD7ZKB6_DIPPU</name>
<protein>
    <submittedName>
        <fullName evidence="2">Uncharacterized protein</fullName>
    </submittedName>
</protein>
<accession>A0AAD7ZKB6</accession>
<proteinExistence type="predicted"/>
<evidence type="ECO:0000313" key="3">
    <source>
        <dbReference type="Proteomes" id="UP001233999"/>
    </source>
</evidence>